<name>A0A383AGD0_9ZZZZ</name>
<dbReference type="Pfam" id="PF01041">
    <property type="entry name" value="DegT_DnrJ_EryC1"/>
    <property type="match status" value="1"/>
</dbReference>
<dbReference type="CDD" id="cd00616">
    <property type="entry name" value="AHBA_syn"/>
    <property type="match status" value="1"/>
</dbReference>
<dbReference type="EMBL" id="UINC01191909">
    <property type="protein sequence ID" value="SVE06782.1"/>
    <property type="molecule type" value="Genomic_DNA"/>
</dbReference>
<evidence type="ECO:0000313" key="1">
    <source>
        <dbReference type="EMBL" id="SVE06782.1"/>
    </source>
</evidence>
<dbReference type="GO" id="GO:0000271">
    <property type="term" value="P:polysaccharide biosynthetic process"/>
    <property type="evidence" value="ECO:0007669"/>
    <property type="project" value="TreeGrafter"/>
</dbReference>
<dbReference type="SUPFAM" id="SSF53383">
    <property type="entry name" value="PLP-dependent transferases"/>
    <property type="match status" value="1"/>
</dbReference>
<sequence>VSAVTSVIKRGTDWACGPEITQFEKELSNYVGCKYSLTFNSGTSAGHAVLIALGLQNKEVMIPSLTFISTANWLLMTGNKPKFVDIEEETLGLDPIKIEKKISKTTKVIMPVHYAGLPCKINEIRKIATENKIMLIEDAAESIGASIGKKNVGTFGEASIFSFAANKVLTSGEGGAVLTNSKKLFEKLKLIRSHGRLISENYFSSIEKPNYVTLGYNWRMSSITAALALSQLKRLDHLIKKRQENSKYLAS</sequence>
<feature type="non-terminal residue" evidence="1">
    <location>
        <position position="1"/>
    </location>
</feature>
<gene>
    <name evidence="1" type="ORF">METZ01_LOCUS459636</name>
</gene>
<proteinExistence type="predicted"/>
<protein>
    <recommendedName>
        <fullName evidence="2">DegT/DnrJ/EryC1/StrS aminotransferase family protein</fullName>
    </recommendedName>
</protein>
<accession>A0A383AGD0</accession>
<feature type="non-terminal residue" evidence="1">
    <location>
        <position position="251"/>
    </location>
</feature>
<dbReference type="PANTHER" id="PTHR30244:SF34">
    <property type="entry name" value="DTDP-4-AMINO-4,6-DIDEOXYGALACTOSE TRANSAMINASE"/>
    <property type="match status" value="1"/>
</dbReference>
<dbReference type="InterPro" id="IPR015424">
    <property type="entry name" value="PyrdxlP-dep_Trfase"/>
</dbReference>
<reference evidence="1" key="1">
    <citation type="submission" date="2018-05" db="EMBL/GenBank/DDBJ databases">
        <authorList>
            <person name="Lanie J.A."/>
            <person name="Ng W.-L."/>
            <person name="Kazmierczak K.M."/>
            <person name="Andrzejewski T.M."/>
            <person name="Davidsen T.M."/>
            <person name="Wayne K.J."/>
            <person name="Tettelin H."/>
            <person name="Glass J.I."/>
            <person name="Rusch D."/>
            <person name="Podicherti R."/>
            <person name="Tsui H.-C.T."/>
            <person name="Winkler M.E."/>
        </authorList>
    </citation>
    <scope>NUCLEOTIDE SEQUENCE</scope>
</reference>
<dbReference type="InterPro" id="IPR000653">
    <property type="entry name" value="DegT/StrS_aminotransferase"/>
</dbReference>
<dbReference type="InterPro" id="IPR015421">
    <property type="entry name" value="PyrdxlP-dep_Trfase_major"/>
</dbReference>
<dbReference type="PANTHER" id="PTHR30244">
    <property type="entry name" value="TRANSAMINASE"/>
    <property type="match status" value="1"/>
</dbReference>
<dbReference type="AlphaFoldDB" id="A0A383AGD0"/>
<evidence type="ECO:0008006" key="2">
    <source>
        <dbReference type="Google" id="ProtNLM"/>
    </source>
</evidence>
<dbReference type="Gene3D" id="3.40.640.10">
    <property type="entry name" value="Type I PLP-dependent aspartate aminotransferase-like (Major domain)"/>
    <property type="match status" value="1"/>
</dbReference>
<organism evidence="1">
    <name type="scientific">marine metagenome</name>
    <dbReference type="NCBI Taxonomy" id="408172"/>
    <lineage>
        <taxon>unclassified sequences</taxon>
        <taxon>metagenomes</taxon>
        <taxon>ecological metagenomes</taxon>
    </lineage>
</organism>
<dbReference type="GO" id="GO:0008483">
    <property type="term" value="F:transaminase activity"/>
    <property type="evidence" value="ECO:0007669"/>
    <property type="project" value="TreeGrafter"/>
</dbReference>
<dbReference type="GO" id="GO:0030170">
    <property type="term" value="F:pyridoxal phosphate binding"/>
    <property type="evidence" value="ECO:0007669"/>
    <property type="project" value="TreeGrafter"/>
</dbReference>